<dbReference type="AlphaFoldDB" id="A0AA48I0C2"/>
<evidence type="ECO:0000256" key="1">
    <source>
        <dbReference type="SAM" id="Phobius"/>
    </source>
</evidence>
<evidence type="ECO:0000259" key="2">
    <source>
        <dbReference type="SMART" id="SM00014"/>
    </source>
</evidence>
<reference evidence="3" key="1">
    <citation type="journal article" date="2023" name="ISME J.">
        <title>Emergence of putative energy parasites within Clostridia revealed by genome analysis of a novel endosymbiotic clade.</title>
        <authorList>
            <person name="Takahashi K."/>
            <person name="Kuwahara H."/>
            <person name="Horikawa Y."/>
            <person name="Izawa K."/>
            <person name="Kato D."/>
            <person name="Inagaki T."/>
            <person name="Yuki M."/>
            <person name="Ohkuma M."/>
            <person name="Hongoh Y."/>
        </authorList>
    </citation>
    <scope>NUCLEOTIDE SEQUENCE</scope>
    <source>
        <strain evidence="3">RsTa-C01</strain>
    </source>
</reference>
<name>A0AA48I0C2_9FIRM</name>
<proteinExistence type="predicted"/>
<feature type="transmembrane region" description="Helical" evidence="1">
    <location>
        <begin position="121"/>
        <end position="142"/>
    </location>
</feature>
<keyword evidence="1" id="KW-1133">Transmembrane helix</keyword>
<protein>
    <submittedName>
        <fullName evidence="3">Phosphatase PAP2 family protein</fullName>
    </submittedName>
</protein>
<evidence type="ECO:0000313" key="3">
    <source>
        <dbReference type="EMBL" id="BED93066.1"/>
    </source>
</evidence>
<dbReference type="SUPFAM" id="SSF48317">
    <property type="entry name" value="Acid phosphatase/Vanadium-dependent haloperoxidase"/>
    <property type="match status" value="1"/>
</dbReference>
<feature type="domain" description="Phosphatidic acid phosphatase type 2/haloperoxidase" evidence="2">
    <location>
        <begin position="53"/>
        <end position="163"/>
    </location>
</feature>
<dbReference type="InterPro" id="IPR000326">
    <property type="entry name" value="PAP2/HPO"/>
</dbReference>
<dbReference type="KEGG" id="ptrh:RsTaC01_1022"/>
<feature type="transmembrane region" description="Helical" evidence="1">
    <location>
        <begin position="23"/>
        <end position="47"/>
    </location>
</feature>
<accession>A0AA48I0C2</accession>
<keyword evidence="1" id="KW-0812">Transmembrane</keyword>
<organism evidence="3">
    <name type="scientific">Candidatus Paraimprobicoccus trichonymphae</name>
    <dbReference type="NCBI Taxonomy" id="3033793"/>
    <lineage>
        <taxon>Bacteria</taxon>
        <taxon>Bacillati</taxon>
        <taxon>Bacillota</taxon>
        <taxon>Clostridia</taxon>
        <taxon>Candidatus Paraimprobicoccus</taxon>
    </lineage>
</organism>
<feature type="transmembrane region" description="Helical" evidence="1">
    <location>
        <begin position="148"/>
        <end position="167"/>
    </location>
</feature>
<dbReference type="PANTHER" id="PTHR14969">
    <property type="entry name" value="SPHINGOSINE-1-PHOSPHATE PHOSPHOHYDROLASE"/>
    <property type="match status" value="1"/>
</dbReference>
<dbReference type="Gene3D" id="1.20.144.10">
    <property type="entry name" value="Phosphatidic acid phosphatase type 2/haloperoxidase"/>
    <property type="match status" value="2"/>
</dbReference>
<dbReference type="SMART" id="SM00014">
    <property type="entry name" value="acidPPc"/>
    <property type="match status" value="1"/>
</dbReference>
<gene>
    <name evidence="3" type="ORF">RsTaC01_1022</name>
</gene>
<feature type="transmembrane region" description="Helical" evidence="1">
    <location>
        <begin position="54"/>
        <end position="72"/>
    </location>
</feature>
<dbReference type="Pfam" id="PF01569">
    <property type="entry name" value="PAP2"/>
    <property type="match status" value="1"/>
</dbReference>
<sequence length="171" mass="19883">MFLEENIFYFIKDNISNSYLNNFMVYVSDVFELSIPWLFVGIVMLFFKKYRKNGIILILSLIFSYFIGNILIKNIVHRLRPFYTLPDLNLITKTPKGFSFPSVHTMMSFSAAQAIFKTSKILGIFSFFIATLVGISRIYLFTHWFTDVLGGIILGVFCTNIINKFFAKLKF</sequence>
<dbReference type="EMBL" id="AP027925">
    <property type="protein sequence ID" value="BED93066.1"/>
    <property type="molecule type" value="Genomic_DNA"/>
</dbReference>
<keyword evidence="1" id="KW-0472">Membrane</keyword>
<dbReference type="PANTHER" id="PTHR14969:SF13">
    <property type="entry name" value="AT30094P"/>
    <property type="match status" value="1"/>
</dbReference>
<dbReference type="InterPro" id="IPR036938">
    <property type="entry name" value="PAP2/HPO_sf"/>
</dbReference>
<dbReference type="Proteomes" id="UP001335720">
    <property type="component" value="Chromosome"/>
</dbReference>